<evidence type="ECO:0000313" key="1">
    <source>
        <dbReference type="EMBL" id="RRC94819.1"/>
    </source>
</evidence>
<proteinExistence type="predicted"/>
<dbReference type="Gene3D" id="3.60.160.10">
    <property type="entry name" value="Mitochondrial biogenesis AIM24"/>
    <property type="match status" value="1"/>
</dbReference>
<keyword evidence="2" id="KW-1185">Reference proteome</keyword>
<dbReference type="RefSeq" id="WP_124871260.1">
    <property type="nucleotide sequence ID" value="NZ_RQZF01000009.1"/>
</dbReference>
<protein>
    <submittedName>
        <fullName evidence="1">AIM24 family protein</fullName>
    </submittedName>
</protein>
<dbReference type="Proteomes" id="UP000280444">
    <property type="component" value="Unassembled WGS sequence"/>
</dbReference>
<organism evidence="1 2">
    <name type="scientific">Schaalia canis</name>
    <dbReference type="NCBI Taxonomy" id="100469"/>
    <lineage>
        <taxon>Bacteria</taxon>
        <taxon>Bacillati</taxon>
        <taxon>Actinomycetota</taxon>
        <taxon>Actinomycetes</taxon>
        <taxon>Actinomycetales</taxon>
        <taxon>Actinomycetaceae</taxon>
        <taxon>Schaalia</taxon>
    </lineage>
</organism>
<dbReference type="InterPro" id="IPR036983">
    <property type="entry name" value="AIM24_sf"/>
</dbReference>
<dbReference type="InterPro" id="IPR016031">
    <property type="entry name" value="Trp_RNA-bd_attenuator-like_dom"/>
</dbReference>
<name>A0A3P1SCP9_9ACTO</name>
<reference evidence="1 2" key="1">
    <citation type="submission" date="2018-11" db="EMBL/GenBank/DDBJ databases">
        <title>Genomes From Bacteria Associated with the Canine Oral Cavity: a Test Case for Automated Genome-Based Taxonomic Assignment.</title>
        <authorList>
            <person name="Coil D.A."/>
            <person name="Jospin G."/>
            <person name="Darling A.E."/>
            <person name="Wallis C."/>
            <person name="Davis I.J."/>
            <person name="Harris S."/>
            <person name="Eisen J.A."/>
            <person name="Holcombe L.J."/>
            <person name="O'Flynn C."/>
        </authorList>
    </citation>
    <scope>NUCLEOTIDE SEQUENCE [LARGE SCALE GENOMIC DNA]</scope>
    <source>
        <strain evidence="1 2">OH770</strain>
    </source>
</reference>
<sequence length="265" mass="27902">MAFLVRNLIDNDDITLVQSLGAFDIVEYERDLSVDMASAQTAYFASKMNVRRRQAIAKLNNSAVTVQAGAMQWTVGNVSLTSGVKGAGDLLGKMLRSTVTGESAIKPEYSGSGLVALEPTYKHLLAVDLADWNGSLVVEDGMFLACEATVQQKLVARSNVSSALAGGEGFFNLALAGQGVVLLESFVPRAELIEVELHDDVLKIDGSLAVAWSASLNFTVERSSKSLLGSMASGEGLVNVYSGTGRVLMSPVASTSPLLNAVPQA</sequence>
<dbReference type="AlphaFoldDB" id="A0A3P1SCP9"/>
<gene>
    <name evidence="1" type="ORF">EII11_07985</name>
</gene>
<accession>A0A3P1SCP9</accession>
<dbReference type="InterPro" id="IPR002838">
    <property type="entry name" value="AIM24"/>
</dbReference>
<comment type="caution">
    <text evidence="1">The sequence shown here is derived from an EMBL/GenBank/DDBJ whole genome shotgun (WGS) entry which is preliminary data.</text>
</comment>
<dbReference type="Pfam" id="PF01987">
    <property type="entry name" value="AIM24"/>
    <property type="match status" value="1"/>
</dbReference>
<evidence type="ECO:0000313" key="2">
    <source>
        <dbReference type="Proteomes" id="UP000280444"/>
    </source>
</evidence>
<dbReference type="PANTHER" id="PTHR38074">
    <property type="entry name" value="ALTERED INHERITANCE OF MITOCHONDRIA PROTEIN 24, MITOCHONDRIAL"/>
    <property type="match status" value="1"/>
</dbReference>
<dbReference type="PANTHER" id="PTHR38074:SF1">
    <property type="entry name" value="ALTERED INHERITANCE OF MITOCHONDRIA PROTEIN 24, MITOCHONDRIAL"/>
    <property type="match status" value="1"/>
</dbReference>
<dbReference type="SUPFAM" id="SSF51219">
    <property type="entry name" value="TRAP-like"/>
    <property type="match status" value="1"/>
</dbReference>
<dbReference type="OrthoDB" id="6048299at2"/>
<dbReference type="EMBL" id="RQZF01000009">
    <property type="protein sequence ID" value="RRC94819.1"/>
    <property type="molecule type" value="Genomic_DNA"/>
</dbReference>